<dbReference type="AlphaFoldDB" id="A0A3N2D7Y6"/>
<gene>
    <name evidence="5" type="ORF">EDD28_0463</name>
</gene>
<sequence length="359" mass="36341">MVSEVSDVTERAGSRGRKTAAIGGVAALGVAIGTLVWLAPFDGGTDPAAAAPSPSVTFAESKDVPLAATLAADEVRGLFPTVSRAERAALLDGAGVTFTVVVDGETYELTTAAETFGDALAQAGIVVGWDDDIAIDLSAPPVEGAEVRIGRVTTGTVTEQVTTPHETEERNTGSLDLGKTRVVQEGADGVANVTSTVRYIDGVEVSRTQLLSAVVSDPVTEVVEVGTRKPVVVAAPATGGGDSGGGSDAGSGASSGGTASTSAEYTLAQFKRAGVVNWDGKKFTYYSQSVLPGGGLSIPGRHVNGDGYVADGDGYIVLAAPYGVAHGTVYSTPFGSSGKVYDTCATCSSSPLWLDVYIK</sequence>
<dbReference type="InterPro" id="IPR007137">
    <property type="entry name" value="DUF348"/>
</dbReference>
<reference evidence="5 6" key="1">
    <citation type="submission" date="2018-11" db="EMBL/GenBank/DDBJ databases">
        <title>Sequencing the genomes of 1000 actinobacteria strains.</title>
        <authorList>
            <person name="Klenk H.-P."/>
        </authorList>
    </citation>
    <scope>NUCLEOTIDE SEQUENCE [LARGE SCALE GENOMIC DNA]</scope>
    <source>
        <strain evidence="5 6">DSM 13521</strain>
    </source>
</reference>
<evidence type="ECO:0000256" key="3">
    <source>
        <dbReference type="SAM" id="Phobius"/>
    </source>
</evidence>
<accession>A0A3N2D7Y6</accession>
<dbReference type="Proteomes" id="UP000275356">
    <property type="component" value="Unassembled WGS sequence"/>
</dbReference>
<name>A0A3N2D7Y6_9MICO</name>
<dbReference type="PROSITE" id="PS51109">
    <property type="entry name" value="G5"/>
    <property type="match status" value="1"/>
</dbReference>
<keyword evidence="3" id="KW-0472">Membrane</keyword>
<feature type="compositionally biased region" description="Gly residues" evidence="2">
    <location>
        <begin position="238"/>
        <end position="255"/>
    </location>
</feature>
<dbReference type="EMBL" id="RKHQ01000001">
    <property type="protein sequence ID" value="ROR95899.1"/>
    <property type="molecule type" value="Genomic_DNA"/>
</dbReference>
<dbReference type="Pfam" id="PF07501">
    <property type="entry name" value="G5"/>
    <property type="match status" value="1"/>
</dbReference>
<evidence type="ECO:0000259" key="4">
    <source>
        <dbReference type="PROSITE" id="PS51109"/>
    </source>
</evidence>
<feature type="domain" description="G5" evidence="4">
    <location>
        <begin position="149"/>
        <end position="229"/>
    </location>
</feature>
<evidence type="ECO:0000256" key="2">
    <source>
        <dbReference type="SAM" id="MobiDB-lite"/>
    </source>
</evidence>
<proteinExistence type="predicted"/>
<protein>
    <submittedName>
        <fullName evidence="5">Uncharacterized protein DUF348</fullName>
    </submittedName>
</protein>
<dbReference type="SMART" id="SM01208">
    <property type="entry name" value="G5"/>
    <property type="match status" value="1"/>
</dbReference>
<keyword evidence="6" id="KW-1185">Reference proteome</keyword>
<dbReference type="InterPro" id="IPR011098">
    <property type="entry name" value="G5_dom"/>
</dbReference>
<comment type="caution">
    <text evidence="5">The sequence shown here is derived from an EMBL/GenBank/DDBJ whole genome shotgun (WGS) entry which is preliminary data.</text>
</comment>
<feature type="region of interest" description="Disordered" evidence="2">
    <location>
        <begin position="234"/>
        <end position="258"/>
    </location>
</feature>
<feature type="transmembrane region" description="Helical" evidence="3">
    <location>
        <begin position="20"/>
        <end position="39"/>
    </location>
</feature>
<evidence type="ECO:0000256" key="1">
    <source>
        <dbReference type="ARBA" id="ARBA00022729"/>
    </source>
</evidence>
<evidence type="ECO:0000313" key="6">
    <source>
        <dbReference type="Proteomes" id="UP000275356"/>
    </source>
</evidence>
<keyword evidence="1" id="KW-0732">Signal</keyword>
<keyword evidence="3" id="KW-1133">Transmembrane helix</keyword>
<dbReference type="Pfam" id="PF03990">
    <property type="entry name" value="DUF348"/>
    <property type="match status" value="1"/>
</dbReference>
<dbReference type="Gene3D" id="2.20.230.10">
    <property type="entry name" value="Resuscitation-promoting factor rpfb"/>
    <property type="match status" value="1"/>
</dbReference>
<organism evidence="5 6">
    <name type="scientific">Salana multivorans</name>
    <dbReference type="NCBI Taxonomy" id="120377"/>
    <lineage>
        <taxon>Bacteria</taxon>
        <taxon>Bacillati</taxon>
        <taxon>Actinomycetota</taxon>
        <taxon>Actinomycetes</taxon>
        <taxon>Micrococcales</taxon>
        <taxon>Beutenbergiaceae</taxon>
        <taxon>Salana</taxon>
    </lineage>
</organism>
<keyword evidence="3" id="KW-0812">Transmembrane</keyword>
<evidence type="ECO:0000313" key="5">
    <source>
        <dbReference type="EMBL" id="ROR95899.1"/>
    </source>
</evidence>